<keyword evidence="3" id="KW-1185">Reference proteome</keyword>
<evidence type="ECO:0000313" key="2">
    <source>
        <dbReference type="EMBL" id="MDP9825157.1"/>
    </source>
</evidence>
<dbReference type="RefSeq" id="WP_307238648.1">
    <property type="nucleotide sequence ID" value="NZ_JAUSQZ010000001.1"/>
</dbReference>
<sequence length="218" mass="23099">MSVDLEPNPGSLSLEPGPTSHWLRRISVYREEVLLENGAAPAVPALRATAAAVISNPWTGTGPDHDLNAEVELIAPVLAQELTGRLLAALGGAHTVEAFGKAAVVGTNGEIEHAGALIHTPFFGNLMREFLEGESIICFADTRADAGETLVVPMWHKSHAATRSHYQTITARISDAPRADEIVIIAAASTGPRPHARIGDRRTDPAVSAASIRKDQQS</sequence>
<evidence type="ECO:0000256" key="1">
    <source>
        <dbReference type="SAM" id="MobiDB-lite"/>
    </source>
</evidence>
<comment type="caution">
    <text evidence="2">The sequence shown here is derived from an EMBL/GenBank/DDBJ whole genome shotgun (WGS) entry which is preliminary data.</text>
</comment>
<organism evidence="2 3">
    <name type="scientific">Kineosporia succinea</name>
    <dbReference type="NCBI Taxonomy" id="84632"/>
    <lineage>
        <taxon>Bacteria</taxon>
        <taxon>Bacillati</taxon>
        <taxon>Actinomycetota</taxon>
        <taxon>Actinomycetes</taxon>
        <taxon>Kineosporiales</taxon>
        <taxon>Kineosporiaceae</taxon>
        <taxon>Kineosporia</taxon>
    </lineage>
</organism>
<dbReference type="Pfam" id="PF06684">
    <property type="entry name" value="AA_synth"/>
    <property type="match status" value="1"/>
</dbReference>
<dbReference type="InterPro" id="IPR035936">
    <property type="entry name" value="BB2672"/>
</dbReference>
<feature type="region of interest" description="Disordered" evidence="1">
    <location>
        <begin position="192"/>
        <end position="218"/>
    </location>
</feature>
<dbReference type="SUPFAM" id="SSF160519">
    <property type="entry name" value="BB2672-like"/>
    <property type="match status" value="1"/>
</dbReference>
<reference evidence="2 3" key="1">
    <citation type="submission" date="2023-07" db="EMBL/GenBank/DDBJ databases">
        <title>Sequencing the genomes of 1000 actinobacteria strains.</title>
        <authorList>
            <person name="Klenk H.-P."/>
        </authorList>
    </citation>
    <scope>NUCLEOTIDE SEQUENCE [LARGE SCALE GENOMIC DNA]</scope>
    <source>
        <strain evidence="2 3">DSM 44388</strain>
    </source>
</reference>
<dbReference type="InterPro" id="IPR009569">
    <property type="entry name" value="AA_synth_put"/>
</dbReference>
<name>A0ABT9NXL9_9ACTN</name>
<dbReference type="Proteomes" id="UP001235712">
    <property type="component" value="Unassembled WGS sequence"/>
</dbReference>
<dbReference type="EMBL" id="JAUSQZ010000001">
    <property type="protein sequence ID" value="MDP9825157.1"/>
    <property type="molecule type" value="Genomic_DNA"/>
</dbReference>
<accession>A0ABT9NXL9</accession>
<evidence type="ECO:0000313" key="3">
    <source>
        <dbReference type="Proteomes" id="UP001235712"/>
    </source>
</evidence>
<evidence type="ECO:0008006" key="4">
    <source>
        <dbReference type="Google" id="ProtNLM"/>
    </source>
</evidence>
<proteinExistence type="predicted"/>
<gene>
    <name evidence="2" type="ORF">J2S57_000906</name>
</gene>
<dbReference type="Gene3D" id="3.30.1330.110">
    <property type="entry name" value="BB2672"/>
    <property type="match status" value="1"/>
</dbReference>
<protein>
    <recommendedName>
        <fullName evidence="4">Amino acid synthesis protein</fullName>
    </recommendedName>
</protein>